<keyword evidence="11" id="KW-1185">Reference proteome</keyword>
<proteinExistence type="inferred from homology"/>
<feature type="transmembrane region" description="Helical" evidence="8">
    <location>
        <begin position="314"/>
        <end position="332"/>
    </location>
</feature>
<dbReference type="PANTHER" id="PTHR23501">
    <property type="entry name" value="MAJOR FACILITATOR SUPERFAMILY"/>
    <property type="match status" value="1"/>
</dbReference>
<dbReference type="PROSITE" id="PS00216">
    <property type="entry name" value="SUGAR_TRANSPORT_1"/>
    <property type="match status" value="1"/>
</dbReference>
<protein>
    <submittedName>
        <fullName evidence="10">MFS transporter</fullName>
    </submittedName>
</protein>
<keyword evidence="6 8" id="KW-1133">Transmembrane helix</keyword>
<dbReference type="Gene3D" id="1.20.1720.10">
    <property type="entry name" value="Multidrug resistance protein D"/>
    <property type="match status" value="1"/>
</dbReference>
<dbReference type="NCBIfam" id="TIGR00711">
    <property type="entry name" value="efflux_EmrB"/>
    <property type="match status" value="1"/>
</dbReference>
<feature type="transmembrane region" description="Helical" evidence="8">
    <location>
        <begin position="485"/>
        <end position="503"/>
    </location>
</feature>
<keyword evidence="5 8" id="KW-0812">Transmembrane</keyword>
<dbReference type="InterPro" id="IPR004638">
    <property type="entry name" value="EmrB-like"/>
</dbReference>
<feature type="transmembrane region" description="Helical" evidence="8">
    <location>
        <begin position="58"/>
        <end position="77"/>
    </location>
</feature>
<dbReference type="OrthoDB" id="7375466at2"/>
<evidence type="ECO:0000313" key="11">
    <source>
        <dbReference type="Proteomes" id="UP000216311"/>
    </source>
</evidence>
<dbReference type="EMBL" id="NMVQ01000045">
    <property type="protein sequence ID" value="OYO18125.1"/>
    <property type="molecule type" value="Genomic_DNA"/>
</dbReference>
<dbReference type="PRINTS" id="PR01036">
    <property type="entry name" value="TCRTETB"/>
</dbReference>
<dbReference type="Pfam" id="PF07690">
    <property type="entry name" value="MFS_1"/>
    <property type="match status" value="1"/>
</dbReference>
<evidence type="ECO:0000256" key="5">
    <source>
        <dbReference type="ARBA" id="ARBA00022692"/>
    </source>
</evidence>
<feature type="transmembrane region" description="Helical" evidence="8">
    <location>
        <begin position="89"/>
        <end position="112"/>
    </location>
</feature>
<dbReference type="GO" id="GO:0022857">
    <property type="term" value="F:transmembrane transporter activity"/>
    <property type="evidence" value="ECO:0007669"/>
    <property type="project" value="InterPro"/>
</dbReference>
<reference evidence="10 11" key="1">
    <citation type="submission" date="2017-07" db="EMBL/GenBank/DDBJ databases">
        <title>Draft whole genome sequences of clinical Proprionibacteriaceae strains.</title>
        <authorList>
            <person name="Bernier A.-M."/>
            <person name="Bernard K."/>
            <person name="Domingo M.-C."/>
        </authorList>
    </citation>
    <scope>NUCLEOTIDE SEQUENCE [LARGE SCALE GENOMIC DNA]</scope>
    <source>
        <strain evidence="10 11">NML 130396</strain>
    </source>
</reference>
<feature type="domain" description="Major facilitator superfamily (MFS) profile" evidence="9">
    <location>
        <begin position="24"/>
        <end position="508"/>
    </location>
</feature>
<sequence>MAETTTATREEPAEFRLDPASKRVFIGLMLGMLVASISQTIVGPALPRIVAELGGMDHYSWLATAAMLVSAITVPIVGKLSDIYGRRPFYLAGLVVFMLGSVVCGFSQNFWMLVAGRAVQGLGMGTLMPLSQTIIGDIVPPRARGKYQGLMGAVFGLTSVAGPLAGGFITDHWGWRWLFFVSLPVGLVATAAIHRFLRMPHERREVKIDLLGIITMAIALVCLLLATSFGGTTWAWSSWQILTLYAIGAVFAVIFIIVETRAADPVLPLRLFRSSIFTLSCVASFAIAIMMFGAIIYIPVYAQGVIGVNATNSGLILMPMMLGLIIFGMLVGQLVTRTGRYKEFLLLGVIVLTIGYWLLTRMRFGSSQLELTLAMVVIGVGLGTCMQLYTLVIQNNARRQDLGVATASSQFFRNVGSTVGIAIYGTVMTSTMHSAIMKYLPPGAGAQLGGSMNASSVLDPSALAKLPPVIATAVRQGLADALHNTFLIGLPVGVLALLATLFIKAVPLRDTVHTPTEAGREVLATMSQSSGSATELVPTLSGHGRTRERILGLQYSLLADQAADPRHELLREGVRELGHGDLERGIALLRRTATMLSAEDESAVAKAETHAAEVAALAARPGGVLSPEVRKDLAVLAAQKDRAAVLAVIEEPVAKRYEAVDMGRLHEASSDLTAAYMVDVSNPPPAPRHAAD</sequence>
<evidence type="ECO:0000256" key="6">
    <source>
        <dbReference type="ARBA" id="ARBA00022989"/>
    </source>
</evidence>
<organism evidence="10 11">
    <name type="scientific">Enemella dayhoffiae</name>
    <dbReference type="NCBI Taxonomy" id="2016507"/>
    <lineage>
        <taxon>Bacteria</taxon>
        <taxon>Bacillati</taxon>
        <taxon>Actinomycetota</taxon>
        <taxon>Actinomycetes</taxon>
        <taxon>Propionibacteriales</taxon>
        <taxon>Propionibacteriaceae</taxon>
        <taxon>Enemella</taxon>
    </lineage>
</organism>
<keyword evidence="3" id="KW-0813">Transport</keyword>
<dbReference type="InterPro" id="IPR005829">
    <property type="entry name" value="Sugar_transporter_CS"/>
</dbReference>
<dbReference type="AlphaFoldDB" id="A0A255GQN1"/>
<dbReference type="FunFam" id="1.20.1720.10:FF:000004">
    <property type="entry name" value="EmrB/QacA family drug resistance transporter"/>
    <property type="match status" value="1"/>
</dbReference>
<feature type="transmembrane region" description="Helical" evidence="8">
    <location>
        <begin position="118"/>
        <end position="138"/>
    </location>
</feature>
<dbReference type="PROSITE" id="PS50850">
    <property type="entry name" value="MFS"/>
    <property type="match status" value="1"/>
</dbReference>
<comment type="caution">
    <text evidence="10">The sequence shown here is derived from an EMBL/GenBank/DDBJ whole genome shotgun (WGS) entry which is preliminary data.</text>
</comment>
<feature type="transmembrane region" description="Helical" evidence="8">
    <location>
        <begin position="279"/>
        <end position="302"/>
    </location>
</feature>
<dbReference type="PANTHER" id="PTHR23501:SF197">
    <property type="entry name" value="COMD"/>
    <property type="match status" value="1"/>
</dbReference>
<feature type="transmembrane region" description="Helical" evidence="8">
    <location>
        <begin position="150"/>
        <end position="169"/>
    </location>
</feature>
<comment type="subcellular location">
    <subcellularLocation>
        <location evidence="1">Cell membrane</location>
        <topology evidence="1">Multi-pass membrane protein</topology>
    </subcellularLocation>
</comment>
<keyword evidence="4" id="KW-1003">Cell membrane</keyword>
<evidence type="ECO:0000256" key="3">
    <source>
        <dbReference type="ARBA" id="ARBA00022448"/>
    </source>
</evidence>
<dbReference type="GO" id="GO:0005886">
    <property type="term" value="C:plasma membrane"/>
    <property type="evidence" value="ECO:0007669"/>
    <property type="project" value="UniProtKB-SubCell"/>
</dbReference>
<feature type="transmembrane region" description="Helical" evidence="8">
    <location>
        <begin position="236"/>
        <end position="258"/>
    </location>
</feature>
<evidence type="ECO:0000256" key="8">
    <source>
        <dbReference type="SAM" id="Phobius"/>
    </source>
</evidence>
<evidence type="ECO:0000256" key="1">
    <source>
        <dbReference type="ARBA" id="ARBA00004651"/>
    </source>
</evidence>
<comment type="similarity">
    <text evidence="2">Belongs to the major facilitator superfamily. TCR/Tet family.</text>
</comment>
<feature type="transmembrane region" description="Helical" evidence="8">
    <location>
        <begin position="175"/>
        <end position="197"/>
    </location>
</feature>
<gene>
    <name evidence="10" type="ORF">CGZ93_16375</name>
</gene>
<dbReference type="SUPFAM" id="SSF103473">
    <property type="entry name" value="MFS general substrate transporter"/>
    <property type="match status" value="1"/>
</dbReference>
<dbReference type="CDD" id="cd17502">
    <property type="entry name" value="MFS_Azr1_MDR_like"/>
    <property type="match status" value="1"/>
</dbReference>
<keyword evidence="7 8" id="KW-0472">Membrane</keyword>
<evidence type="ECO:0000256" key="2">
    <source>
        <dbReference type="ARBA" id="ARBA00007520"/>
    </source>
</evidence>
<feature type="transmembrane region" description="Helical" evidence="8">
    <location>
        <begin position="24"/>
        <end position="46"/>
    </location>
</feature>
<evidence type="ECO:0000259" key="9">
    <source>
        <dbReference type="PROSITE" id="PS50850"/>
    </source>
</evidence>
<feature type="transmembrane region" description="Helical" evidence="8">
    <location>
        <begin position="344"/>
        <end position="359"/>
    </location>
</feature>
<evidence type="ECO:0000313" key="10">
    <source>
        <dbReference type="EMBL" id="OYO18125.1"/>
    </source>
</evidence>
<dbReference type="Proteomes" id="UP000216311">
    <property type="component" value="Unassembled WGS sequence"/>
</dbReference>
<dbReference type="RefSeq" id="WP_094365214.1">
    <property type="nucleotide sequence ID" value="NZ_NMVQ01000045.1"/>
</dbReference>
<dbReference type="InterPro" id="IPR036259">
    <property type="entry name" value="MFS_trans_sf"/>
</dbReference>
<evidence type="ECO:0000256" key="7">
    <source>
        <dbReference type="ARBA" id="ARBA00023136"/>
    </source>
</evidence>
<dbReference type="InterPro" id="IPR020846">
    <property type="entry name" value="MFS_dom"/>
</dbReference>
<evidence type="ECO:0000256" key="4">
    <source>
        <dbReference type="ARBA" id="ARBA00022475"/>
    </source>
</evidence>
<name>A0A255GQN1_9ACTN</name>
<accession>A0A255GQN1</accession>
<dbReference type="Gene3D" id="1.20.1250.20">
    <property type="entry name" value="MFS general substrate transporter like domains"/>
    <property type="match status" value="1"/>
</dbReference>
<feature type="transmembrane region" description="Helical" evidence="8">
    <location>
        <begin position="371"/>
        <end position="392"/>
    </location>
</feature>
<dbReference type="InterPro" id="IPR011701">
    <property type="entry name" value="MFS"/>
</dbReference>
<feature type="transmembrane region" description="Helical" evidence="8">
    <location>
        <begin position="209"/>
        <end position="230"/>
    </location>
</feature>